<keyword evidence="3 6" id="KW-0326">Glycosidase</keyword>
<dbReference type="Gene3D" id="3.20.20.80">
    <property type="entry name" value="Glycosidases"/>
    <property type="match status" value="1"/>
</dbReference>
<dbReference type="PANTHER" id="PTHR43002">
    <property type="entry name" value="GLYCOGEN DEBRANCHING ENZYME"/>
    <property type="match status" value="1"/>
</dbReference>
<evidence type="ECO:0000256" key="1">
    <source>
        <dbReference type="ARBA" id="ARBA00008061"/>
    </source>
</evidence>
<dbReference type="InterPro" id="IPR013783">
    <property type="entry name" value="Ig-like_fold"/>
</dbReference>
<keyword evidence="7" id="KW-1185">Reference proteome</keyword>
<feature type="compositionally biased region" description="Polar residues" evidence="4">
    <location>
        <begin position="127"/>
        <end position="136"/>
    </location>
</feature>
<dbReference type="SUPFAM" id="SSF81296">
    <property type="entry name" value="E set domains"/>
    <property type="match status" value="1"/>
</dbReference>
<dbReference type="CDD" id="cd11326">
    <property type="entry name" value="AmyAc_Glg_debranch"/>
    <property type="match status" value="1"/>
</dbReference>
<accession>A0ABU1ZHS6</accession>
<comment type="caution">
    <text evidence="6">The sequence shown here is derived from an EMBL/GenBank/DDBJ whole genome shotgun (WGS) entry which is preliminary data.</text>
</comment>
<evidence type="ECO:0000313" key="6">
    <source>
        <dbReference type="EMBL" id="MDR7305082.1"/>
    </source>
</evidence>
<dbReference type="InterPro" id="IPR017853">
    <property type="entry name" value="GH"/>
</dbReference>
<dbReference type="SMART" id="SM00642">
    <property type="entry name" value="Aamy"/>
    <property type="match status" value="1"/>
</dbReference>
<evidence type="ECO:0000256" key="3">
    <source>
        <dbReference type="ARBA" id="ARBA00023295"/>
    </source>
</evidence>
<comment type="similarity">
    <text evidence="1">Belongs to the glycosyl hydrolase 13 family.</text>
</comment>
<dbReference type="Gene3D" id="2.60.40.1180">
    <property type="entry name" value="Golgi alpha-mannosidase II"/>
    <property type="match status" value="1"/>
</dbReference>
<dbReference type="Pfam" id="PF02922">
    <property type="entry name" value="CBM_48"/>
    <property type="match status" value="1"/>
</dbReference>
<dbReference type="InterPro" id="IPR004193">
    <property type="entry name" value="Glyco_hydro_13_N"/>
</dbReference>
<dbReference type="InterPro" id="IPR014756">
    <property type="entry name" value="Ig_E-set"/>
</dbReference>
<evidence type="ECO:0000259" key="5">
    <source>
        <dbReference type="SMART" id="SM00642"/>
    </source>
</evidence>
<dbReference type="InterPro" id="IPR044505">
    <property type="entry name" value="GlgX_Isoamylase_N_E_set"/>
</dbReference>
<dbReference type="InterPro" id="IPR013780">
    <property type="entry name" value="Glyco_hydro_b"/>
</dbReference>
<dbReference type="Gene3D" id="2.60.40.10">
    <property type="entry name" value="Immunoglobulins"/>
    <property type="match status" value="1"/>
</dbReference>
<protein>
    <submittedName>
        <fullName evidence="6">Glycogen operon protein</fullName>
        <ecNumber evidence="6">3.2.1.-</ecNumber>
    </submittedName>
</protein>
<reference evidence="6 7" key="1">
    <citation type="submission" date="2023-07" db="EMBL/GenBank/DDBJ databases">
        <title>Sorghum-associated microbial communities from plants grown in Nebraska, USA.</title>
        <authorList>
            <person name="Schachtman D."/>
        </authorList>
    </citation>
    <scope>NUCLEOTIDE SEQUENCE [LARGE SCALE GENOMIC DNA]</scope>
    <source>
        <strain evidence="6 7">BE308</strain>
    </source>
</reference>
<dbReference type="InterPro" id="IPR011837">
    <property type="entry name" value="Glycogen_debranch_GlgX"/>
</dbReference>
<feature type="region of interest" description="Disordered" evidence="4">
    <location>
        <begin position="117"/>
        <end position="136"/>
    </location>
</feature>
<dbReference type="EMBL" id="JAVDXO010000001">
    <property type="protein sequence ID" value="MDR7305082.1"/>
    <property type="molecule type" value="Genomic_DNA"/>
</dbReference>
<proteinExistence type="inferred from homology"/>
<evidence type="ECO:0000256" key="4">
    <source>
        <dbReference type="SAM" id="MobiDB-lite"/>
    </source>
</evidence>
<dbReference type="NCBIfam" id="TIGR02100">
    <property type="entry name" value="glgX_debranch"/>
    <property type="match status" value="1"/>
</dbReference>
<dbReference type="SUPFAM" id="SSF51011">
    <property type="entry name" value="Glycosyl hydrolase domain"/>
    <property type="match status" value="1"/>
</dbReference>
<dbReference type="SUPFAM" id="SSF51445">
    <property type="entry name" value="(Trans)glycosidases"/>
    <property type="match status" value="1"/>
</dbReference>
<evidence type="ECO:0000313" key="7">
    <source>
        <dbReference type="Proteomes" id="UP001268089"/>
    </source>
</evidence>
<evidence type="ECO:0000256" key="2">
    <source>
        <dbReference type="ARBA" id="ARBA00022801"/>
    </source>
</evidence>
<name>A0ABU1ZHS6_9BURK</name>
<gene>
    <name evidence="6" type="ORF">J2X15_000348</name>
</gene>
<keyword evidence="2 6" id="KW-0378">Hydrolase</keyword>
<sequence length="706" mass="76833">MNDPADPVGMTLHPGQTQPLGAHLRAQGVNFCLAAPNAQAVELCLFDASATTEVQRLAMQGPVDGVWHGFLPGAQAGLAYGWRVHGPWNPAQGQRFNPAKLLLDPAAREVVGRYDGDDVHVGHVPGNPNQSDPRDNATTALKARVVQDLPPPQGRVQVDPAQRVLYELHLKGFTALHPDVPAALRGSYAGLAHPAAIAHLRSLGVTTVSLMPVAHRADEVRLIRLGLSNYWGYSPIAWNAPEHRYWSGTPGTSPRSEFRALVDALHAAGLEVILDVVYNHTGETDELGPTLSLRGIDNATYYHLDHSNPALYANWTGCGNCVNLTHPLVLRTVMDSLRGWVQEFGVDGFRFDLAPVMARAGADREHRFEANAPFLMAIAQDPVLRDRLMVAEPWDIGPGGYQLGAFPVGWLEWNDRFRDTQRSAWLQHGASRADLANRLAGSVDVFNPTRRAAHSSVNLVTAHDGFTLMDLVSYNERHNEANGEHNRDGHGHNLSVNNGVEGHSDDPQVLALRARQQRVLLASLLWSLGTPMLLAGDELGHSQGGNNNAYCQDNPTTWLHWDRADAALTDFVASVLALRRALPVLHSSAWWRSSADHGPQHAPVAQWWAPHGDALSASDWHHPHERALVLVLIPVPEGVGAKPSPACLLLLNPTAETTEFTLPVAPAGTLWRLRLETHTGTVPDQTLPPRVQVPAQSLWLVSAAGL</sequence>
<dbReference type="EC" id="3.2.1.-" evidence="6"/>
<organism evidence="6 7">
    <name type="scientific">Rhodoferax saidenbachensis</name>
    <dbReference type="NCBI Taxonomy" id="1484693"/>
    <lineage>
        <taxon>Bacteria</taxon>
        <taxon>Pseudomonadati</taxon>
        <taxon>Pseudomonadota</taxon>
        <taxon>Betaproteobacteria</taxon>
        <taxon>Burkholderiales</taxon>
        <taxon>Comamonadaceae</taxon>
        <taxon>Rhodoferax</taxon>
    </lineage>
</organism>
<dbReference type="GO" id="GO:0016798">
    <property type="term" value="F:hydrolase activity, acting on glycosyl bonds"/>
    <property type="evidence" value="ECO:0007669"/>
    <property type="project" value="UniProtKB-KW"/>
</dbReference>
<feature type="domain" description="Glycosyl hydrolase family 13 catalytic" evidence="5">
    <location>
        <begin position="167"/>
        <end position="579"/>
    </location>
</feature>
<dbReference type="CDD" id="cd02856">
    <property type="entry name" value="E_set_GDE_Isoamylase_N"/>
    <property type="match status" value="1"/>
</dbReference>
<dbReference type="Proteomes" id="UP001268089">
    <property type="component" value="Unassembled WGS sequence"/>
</dbReference>
<dbReference type="InterPro" id="IPR006047">
    <property type="entry name" value="GH13_cat_dom"/>
</dbReference>